<protein>
    <submittedName>
        <fullName evidence="2">Thioredoxin</fullName>
    </submittedName>
</protein>
<dbReference type="OrthoDB" id="9809746at2"/>
<dbReference type="GO" id="GO:0016209">
    <property type="term" value="F:antioxidant activity"/>
    <property type="evidence" value="ECO:0007669"/>
    <property type="project" value="InterPro"/>
</dbReference>
<dbReference type="SUPFAM" id="SSF52833">
    <property type="entry name" value="Thioredoxin-like"/>
    <property type="match status" value="1"/>
</dbReference>
<evidence type="ECO:0000313" key="2">
    <source>
        <dbReference type="EMBL" id="KEZ79188.1"/>
    </source>
</evidence>
<dbReference type="GO" id="GO:0016491">
    <property type="term" value="F:oxidoreductase activity"/>
    <property type="evidence" value="ECO:0007669"/>
    <property type="project" value="InterPro"/>
</dbReference>
<dbReference type="PANTHER" id="PTHR43640:SF1">
    <property type="entry name" value="THIOREDOXIN-DEPENDENT PEROXIREDOXIN"/>
    <property type="match status" value="1"/>
</dbReference>
<evidence type="ECO:0000259" key="1">
    <source>
        <dbReference type="PROSITE" id="PS51352"/>
    </source>
</evidence>
<sequence>MALTDSTMMPLGTSAPDFSLPDAVSGKTKTFADVAGERGTLVMFICNHCPYVIHIARELAAVAAEYDPRGIGFVAISSNDVNERPEDGPEYMREFAEKYNFIFPYLYDETQEVAKAYDAVCTPDFFLFGADGKCAYRGQFDASRPKSAEPVTGADLRASLDAVLEGDPIPEEAQVPSQGCSIKWKSG</sequence>
<dbReference type="RefSeq" id="WP_037332716.1">
    <property type="nucleotide sequence ID" value="NZ_APNK01000001.1"/>
</dbReference>
<feature type="domain" description="Thioredoxin" evidence="1">
    <location>
        <begin position="9"/>
        <end position="165"/>
    </location>
</feature>
<dbReference type="PANTHER" id="PTHR43640">
    <property type="entry name" value="OS07G0260300 PROTEIN"/>
    <property type="match status" value="1"/>
</dbReference>
<reference evidence="2 3" key="1">
    <citation type="submission" date="2013-03" db="EMBL/GenBank/DDBJ databases">
        <title>Salinisphaera hydrothermalis C41B8 Genome Sequencing.</title>
        <authorList>
            <person name="Li C."/>
            <person name="Lai Q."/>
            <person name="Shao Z."/>
        </authorList>
    </citation>
    <scope>NUCLEOTIDE SEQUENCE [LARGE SCALE GENOMIC DNA]</scope>
    <source>
        <strain evidence="2 3">C41B8</strain>
    </source>
</reference>
<gene>
    <name evidence="2" type="ORF">C41B8_00525</name>
</gene>
<dbReference type="PROSITE" id="PS51352">
    <property type="entry name" value="THIOREDOXIN_2"/>
    <property type="match status" value="1"/>
</dbReference>
<dbReference type="InterPro" id="IPR047262">
    <property type="entry name" value="PRX-like1"/>
</dbReference>
<dbReference type="InterPro" id="IPR013766">
    <property type="entry name" value="Thioredoxin_domain"/>
</dbReference>
<name>A0A084IR54_SALHC</name>
<dbReference type="eggNOG" id="COG0526">
    <property type="taxonomic scope" value="Bacteria"/>
</dbReference>
<dbReference type="CDD" id="cd02969">
    <property type="entry name" value="PRX_like1"/>
    <property type="match status" value="1"/>
</dbReference>
<dbReference type="Gene3D" id="3.40.30.10">
    <property type="entry name" value="Glutaredoxin"/>
    <property type="match status" value="1"/>
</dbReference>
<proteinExistence type="predicted"/>
<accession>A0A084IR54</accession>
<dbReference type="AlphaFoldDB" id="A0A084IR54"/>
<keyword evidence="3" id="KW-1185">Reference proteome</keyword>
<organism evidence="2 3">
    <name type="scientific">Salinisphaera hydrothermalis (strain C41B8)</name>
    <dbReference type="NCBI Taxonomy" id="1304275"/>
    <lineage>
        <taxon>Bacteria</taxon>
        <taxon>Pseudomonadati</taxon>
        <taxon>Pseudomonadota</taxon>
        <taxon>Gammaproteobacteria</taxon>
        <taxon>Salinisphaerales</taxon>
        <taxon>Salinisphaeraceae</taxon>
        <taxon>Salinisphaera</taxon>
    </lineage>
</organism>
<dbReference type="InterPro" id="IPR000866">
    <property type="entry name" value="AhpC/TSA"/>
</dbReference>
<dbReference type="EMBL" id="APNK01000001">
    <property type="protein sequence ID" value="KEZ79188.1"/>
    <property type="molecule type" value="Genomic_DNA"/>
</dbReference>
<dbReference type="Proteomes" id="UP000028302">
    <property type="component" value="Unassembled WGS sequence"/>
</dbReference>
<dbReference type="PATRIC" id="fig|1304275.5.peg.102"/>
<comment type="caution">
    <text evidence="2">The sequence shown here is derived from an EMBL/GenBank/DDBJ whole genome shotgun (WGS) entry which is preliminary data.</text>
</comment>
<dbReference type="Pfam" id="PF00578">
    <property type="entry name" value="AhpC-TSA"/>
    <property type="match status" value="1"/>
</dbReference>
<dbReference type="InterPro" id="IPR036249">
    <property type="entry name" value="Thioredoxin-like_sf"/>
</dbReference>
<evidence type="ECO:0000313" key="3">
    <source>
        <dbReference type="Proteomes" id="UP000028302"/>
    </source>
</evidence>
<dbReference type="STRING" id="1304275.C41B8_00525"/>